<dbReference type="EMBL" id="APAU02000058">
    <property type="protein sequence ID" value="EUB58642.1"/>
    <property type="molecule type" value="Genomic_DNA"/>
</dbReference>
<gene>
    <name evidence="1" type="ORF">EGR_06525</name>
</gene>
<dbReference type="RefSeq" id="XP_024349838.1">
    <property type="nucleotide sequence ID" value="XM_024495774.1"/>
</dbReference>
<dbReference type="CTD" id="36342240"/>
<dbReference type="KEGG" id="egl:EGR_06525"/>
<organism evidence="1 2">
    <name type="scientific">Echinococcus granulosus</name>
    <name type="common">Hydatid tapeworm</name>
    <dbReference type="NCBI Taxonomy" id="6210"/>
    <lineage>
        <taxon>Eukaryota</taxon>
        <taxon>Metazoa</taxon>
        <taxon>Spiralia</taxon>
        <taxon>Lophotrochozoa</taxon>
        <taxon>Platyhelminthes</taxon>
        <taxon>Cestoda</taxon>
        <taxon>Eucestoda</taxon>
        <taxon>Cyclophyllidea</taxon>
        <taxon>Taeniidae</taxon>
        <taxon>Echinococcus</taxon>
        <taxon>Echinococcus granulosus group</taxon>
    </lineage>
</organism>
<dbReference type="GeneID" id="36342240"/>
<evidence type="ECO:0000313" key="1">
    <source>
        <dbReference type="EMBL" id="EUB58642.1"/>
    </source>
</evidence>
<proteinExistence type="predicted"/>
<sequence>MKALQVSFVNGVFTAEEKCYENKPILHTQNSLNGKNISRIRGTYNKLDHMCQTSLVQHKFAYLGTAYSISEKELMLKLSQYVDCEPPQMKTQEEDKLHCFFSTISEERSDVDTACDCIGYQPKGIRTNKMAILDLFCVQHSTILKAEKLVNLGLAKHFILVSSSLQCKSKAVFQETMLLSTAGKYYWTFQAKICKISGSPFYFQRDSASLFWQKVLRTRAVAANVMDGSSRKGLKGKALEIQKKESEKSIQGRFLEVSKNLQTQQLTLCKSPTVGEVVGSVIIPFKLVIRRFQKLSRYTMPNTLLFFVKSNDPGYYASMTSYQLSTELLIPERIVILQFAKRGIYIIHTIHFTAPILCICADRDKPFKINSTSLSFKSLQKDTLFNKKMNFHCKCNWEKTFLLLIFQ</sequence>
<evidence type="ECO:0000313" key="2">
    <source>
        <dbReference type="Proteomes" id="UP000019149"/>
    </source>
</evidence>
<accession>W6UKM9</accession>
<protein>
    <submittedName>
        <fullName evidence="1">Uncharacterized protein</fullName>
    </submittedName>
</protein>
<dbReference type="AlphaFoldDB" id="W6UKM9"/>
<dbReference type="Proteomes" id="UP000019149">
    <property type="component" value="Unassembled WGS sequence"/>
</dbReference>
<keyword evidence="2" id="KW-1185">Reference proteome</keyword>
<comment type="caution">
    <text evidence="1">The sequence shown here is derived from an EMBL/GenBank/DDBJ whole genome shotgun (WGS) entry which is preliminary data.</text>
</comment>
<name>W6UKM9_ECHGR</name>
<reference evidence="1 2" key="1">
    <citation type="journal article" date="2013" name="Nat. Genet.">
        <title>The genome of the hydatid tapeworm Echinococcus granulosus.</title>
        <authorList>
            <person name="Zheng H."/>
            <person name="Zhang W."/>
            <person name="Zhang L."/>
            <person name="Zhang Z."/>
            <person name="Li J."/>
            <person name="Lu G."/>
            <person name="Zhu Y."/>
            <person name="Wang Y."/>
            <person name="Huang Y."/>
            <person name="Liu J."/>
            <person name="Kang H."/>
            <person name="Chen J."/>
            <person name="Wang L."/>
            <person name="Chen A."/>
            <person name="Yu S."/>
            <person name="Gao Z."/>
            <person name="Jin L."/>
            <person name="Gu W."/>
            <person name="Wang Z."/>
            <person name="Zhao L."/>
            <person name="Shi B."/>
            <person name="Wen H."/>
            <person name="Lin R."/>
            <person name="Jones M.K."/>
            <person name="Brejova B."/>
            <person name="Vinar T."/>
            <person name="Zhao G."/>
            <person name="McManus D.P."/>
            <person name="Chen Z."/>
            <person name="Zhou Y."/>
            <person name="Wang S."/>
        </authorList>
    </citation>
    <scope>NUCLEOTIDE SEQUENCE [LARGE SCALE GENOMIC DNA]</scope>
</reference>